<feature type="region of interest" description="Disordered" evidence="8">
    <location>
        <begin position="27"/>
        <end position="84"/>
    </location>
</feature>
<evidence type="ECO:0000313" key="9">
    <source>
        <dbReference type="EMBL" id="CAK7914470.1"/>
    </source>
</evidence>
<dbReference type="Pfam" id="PF13432">
    <property type="entry name" value="TPR_16"/>
    <property type="match status" value="1"/>
</dbReference>
<dbReference type="PANTHER" id="PTHR12558">
    <property type="entry name" value="CELL DIVISION CYCLE 16,23,27"/>
    <property type="match status" value="1"/>
</dbReference>
<dbReference type="Proteomes" id="UP001497600">
    <property type="component" value="Chromosome F"/>
</dbReference>
<dbReference type="Pfam" id="PF12895">
    <property type="entry name" value="ANAPC3"/>
    <property type="match status" value="1"/>
</dbReference>
<sequence length="823" mass="90064">MAPNDKTPSQHNSTLFISPLINRRPNLFVTPPNPAGGLFDSPQVQGRVKGQGQAQGQTSRQSHSASLDSFTQNQGVNSGYNGMNMEGREVIEPSLSQILQNGQGHSQGLPQGGPSSGAHPSGAHPSGAYPQGMNSGIHSGAHSGIHLGVHSGIHPLATNSEALPSGGISSVHAGHGNAISPAEKLRLWRHDALNQHHYATAEYIGDKVLTLTNDPNDAFWLAQVHFATGNYLRAKQLLTPFTAQSISCRYLTAYSLIKLELWDDALDVVGEHNPFTRDDNYQVSTTDGGIKLESTMCYLRGLIYANQNNFERAKESYKEALFVDVKCFEAFRELVRNNLMTPSEEWEFVSSLNFRNADDDNAELVKLLYTTHLSKYCNAQKFQEVEEILADEYQLGDNSDILLSKADYLYVQCQFDECLAVCERVLARDTYNFNAIPIYLSCLYELGAKNKLFLKAHELAENHAQNPTTWLAIGIYYLSIGKVIESRKFFSKTTLLNPNFGQAWIGFAHTFAAEGEHEQAISAYAFAARLFPGTHLANLFLGMQHLQMNNLNLAEEYLMASYQICSTDPLLLNELGVINYHRGKFGAAESYCQEALGAAKHLNSDSKTWISIHTNLGHILRKSGDPHKALECFQQVLRISSRDDSNVMAAMGLIYLKLNDHESAIEVLHEALAITPSDPVSSDLLKRALEQNAEQGARFLGAKSTRLMELNLPTMKERRRRHEHHGMGMGEHLADITTSSNKFSGAGGGTTPVKKNMVVVGRKRVVSGAAGGASGGGGSGGGDRGMIGIDEHVGTDATIAANALKRGEESSDEDDEVMDIESE</sequence>
<organism evidence="9 10">
    <name type="scientific">[Candida] anglica</name>
    <dbReference type="NCBI Taxonomy" id="148631"/>
    <lineage>
        <taxon>Eukaryota</taxon>
        <taxon>Fungi</taxon>
        <taxon>Dikarya</taxon>
        <taxon>Ascomycota</taxon>
        <taxon>Saccharomycotina</taxon>
        <taxon>Pichiomycetes</taxon>
        <taxon>Debaryomycetaceae</taxon>
        <taxon>Kurtzmaniella</taxon>
    </lineage>
</organism>
<evidence type="ECO:0000256" key="2">
    <source>
        <dbReference type="ARBA" id="ARBA00022737"/>
    </source>
</evidence>
<evidence type="ECO:0000256" key="8">
    <source>
        <dbReference type="SAM" id="MobiDB-lite"/>
    </source>
</evidence>
<reference evidence="9 10" key="1">
    <citation type="submission" date="2024-01" db="EMBL/GenBank/DDBJ databases">
        <authorList>
            <consortium name="Genoscope - CEA"/>
            <person name="William W."/>
        </authorList>
    </citation>
    <scope>NUCLEOTIDE SEQUENCE [LARGE SCALE GENOMIC DNA]</scope>
    <source>
        <strain evidence="9 10">29B2s-10</strain>
    </source>
</reference>
<accession>A0ABP0EGM8</accession>
<feature type="repeat" description="TPR" evidence="7">
    <location>
        <begin position="610"/>
        <end position="643"/>
    </location>
</feature>
<evidence type="ECO:0000256" key="4">
    <source>
        <dbReference type="ARBA" id="ARBA00022786"/>
    </source>
</evidence>
<dbReference type="PROSITE" id="PS50005">
    <property type="entry name" value="TPR"/>
    <property type="match status" value="4"/>
</dbReference>
<feature type="region of interest" description="Disordered" evidence="8">
    <location>
        <begin position="803"/>
        <end position="823"/>
    </location>
</feature>
<keyword evidence="5 7" id="KW-0802">TPR repeat</keyword>
<proteinExistence type="predicted"/>
<evidence type="ECO:0000256" key="6">
    <source>
        <dbReference type="ARBA" id="ARBA00023306"/>
    </source>
</evidence>
<dbReference type="Gene3D" id="1.25.40.10">
    <property type="entry name" value="Tetratricopeptide repeat domain"/>
    <property type="match status" value="1"/>
</dbReference>
<keyword evidence="3" id="KW-0498">Mitosis</keyword>
<dbReference type="PANTHER" id="PTHR12558:SF9">
    <property type="entry name" value="CELL DIVISION CYCLE PROTEIN 16 HOMOLOG"/>
    <property type="match status" value="1"/>
</dbReference>
<keyword evidence="2" id="KW-0677">Repeat</keyword>
<feature type="region of interest" description="Disordered" evidence="8">
    <location>
        <begin position="100"/>
        <end position="143"/>
    </location>
</feature>
<feature type="compositionally biased region" description="Low complexity" evidence="8">
    <location>
        <begin position="116"/>
        <end position="128"/>
    </location>
</feature>
<dbReference type="Pfam" id="PF13181">
    <property type="entry name" value="TPR_8"/>
    <property type="match status" value="1"/>
</dbReference>
<dbReference type="InterPro" id="IPR011990">
    <property type="entry name" value="TPR-like_helical_dom_sf"/>
</dbReference>
<dbReference type="EMBL" id="OZ004258">
    <property type="protein sequence ID" value="CAK7914470.1"/>
    <property type="molecule type" value="Genomic_DNA"/>
</dbReference>
<feature type="compositionally biased region" description="Acidic residues" evidence="8">
    <location>
        <begin position="810"/>
        <end position="823"/>
    </location>
</feature>
<keyword evidence="6" id="KW-0131">Cell cycle</keyword>
<feature type="repeat" description="TPR" evidence="7">
    <location>
        <begin position="467"/>
        <end position="500"/>
    </location>
</feature>
<keyword evidence="1" id="KW-0132">Cell division</keyword>
<feature type="repeat" description="TPR" evidence="7">
    <location>
        <begin position="501"/>
        <end position="534"/>
    </location>
</feature>
<name>A0ABP0EGM8_9ASCO</name>
<evidence type="ECO:0000256" key="5">
    <source>
        <dbReference type="ARBA" id="ARBA00022803"/>
    </source>
</evidence>
<evidence type="ECO:0000256" key="1">
    <source>
        <dbReference type="ARBA" id="ARBA00022618"/>
    </source>
</evidence>
<dbReference type="SMART" id="SM00028">
    <property type="entry name" value="TPR"/>
    <property type="match status" value="8"/>
</dbReference>
<feature type="compositionally biased region" description="Polar residues" evidence="8">
    <location>
        <begin position="52"/>
        <end position="81"/>
    </location>
</feature>
<evidence type="ECO:0000313" key="10">
    <source>
        <dbReference type="Proteomes" id="UP001497600"/>
    </source>
</evidence>
<dbReference type="Pfam" id="PF13424">
    <property type="entry name" value="TPR_12"/>
    <property type="match status" value="1"/>
</dbReference>
<evidence type="ECO:0000256" key="3">
    <source>
        <dbReference type="ARBA" id="ARBA00022776"/>
    </source>
</evidence>
<gene>
    <name evidence="9" type="primary">CDC16</name>
    <name evidence="9" type="ORF">CAAN4_F16578</name>
</gene>
<dbReference type="InterPro" id="IPR019734">
    <property type="entry name" value="TPR_rpt"/>
</dbReference>
<protein>
    <submittedName>
        <fullName evidence="9">Anaphase-promoting complex subunit Cdc16p</fullName>
    </submittedName>
</protein>
<dbReference type="PROSITE" id="PS50293">
    <property type="entry name" value="TPR_REGION"/>
    <property type="match status" value="1"/>
</dbReference>
<dbReference type="SUPFAM" id="SSF48452">
    <property type="entry name" value="TPR-like"/>
    <property type="match status" value="2"/>
</dbReference>
<keyword evidence="4" id="KW-0833">Ubl conjugation pathway</keyword>
<evidence type="ECO:0000256" key="7">
    <source>
        <dbReference type="PROSITE-ProRule" id="PRU00339"/>
    </source>
</evidence>
<keyword evidence="10" id="KW-1185">Reference proteome</keyword>
<feature type="repeat" description="TPR" evidence="7">
    <location>
        <begin position="645"/>
        <end position="678"/>
    </location>
</feature>